<dbReference type="InterPro" id="IPR022140">
    <property type="entry name" value="Kinesin-like_KIF1-typ"/>
</dbReference>
<sequence length="1231" mass="138112">MGISIQSSGIAVEKNKFYLVNLNADPSLNELLVYYLKEHTVVGRHDADHHTDIQLRGLGILPEHCTLEIIDNEVFVTPMPNARTCRNGVVVTEKTVLHHGDRILWGNNHFFRINCPRPPGTVNEPEELVDYEFAQREIYMNDRASDLSDDALAVLEEKHKMDKEEALVKQREMYEEKIERMRHEMSPAFRPERTVSLGSFSSSGISSSRLSIDDLDNLENERSLERLKEEVIHANALVREANQLSEEMKRDTEFAVTLQIPTSGLSLNRSRAACASEVAIVVKRKNKGTQFWSLDKLSNKIYDMRDAYNQIEEGNSTKVDVDDDLFFEVECHTLIGVANVYLECIFLDVPLDYAAPIISQQGEVCGRLKVQITRALEDGGKEADAGSLSDDENPDLMDNNETEEQLGITDHDEEISVGQTIAVKVKIVEAYDLPLAYCNYVFCQYEFWDQPNVVELSSPGSKSNSVVFSEEQVFQFEATEEFLEYISDGALSIEIWGNRSKGFGQTSWTPNIEPIATNSEDGWNDLKRKVDLWTEIHELNDQGVFAPVEINSRNDNATGGIFQLRQGQSRRIVVGVRPLPKSGSLPVVIEAISAVEVGSVCRRDKNDEALDSYQDKDLSILREKLSNSLMKKREYLDEQIQLVMNKKEKSDEDKDRESWLIDQWVNLTEERNFLLHPEPGSNMPGSPSNKRPTPGMEKHVPVIFLDLNAEGIHNSSVDESSVAGLESSLPFEKDDKMKQLPTIKYDQKNVCITVSWDSSVHDSPYLNRATSNSERVYLIIKARVSLSSPLAMDLILRKRICVRIYKRQSLKDSLMRKLWKDTKTRCCVTYELVSHIPRQPGEETEERGNLAERAAAAVSKNDEEHEVVLEKYHRGISHVEGLLKLDKLRQEVVVKEKLAASGKPLRKFASTPNLLQGSFDLSSIGSKNDSLDIDFGQGSMRKGSPAQIRHVAVSFDDWDNPRTQDTNLLTPTVIVSSTPTNTLETVLEHSAPSSPQPVIMVTETSFPYIPEKTSPRVARSLETEFNEERQAMIPRDEKEPLINISSEEDKVLNDPLGNIPISNKLIEIPIEFENSNEEDTDFSPSKLDQNNAKLENDLTAKLDLLEFDSSHDARPNLVHDSGSPTISDVATIGNIHPAVGDWSGTLDNGSLLSNSVDSGLHESTDQLLDTRDTMDTDGSSGQNSTKRDYEGELRIGQVISVGDSKVGSIRYIGTTEFASGEWVGVELELPV</sequence>
<dbReference type="OrthoDB" id="3176171at2759"/>
<dbReference type="Proteomes" id="UP001152795">
    <property type="component" value="Unassembled WGS sequence"/>
</dbReference>
<dbReference type="SUPFAM" id="SSF74924">
    <property type="entry name" value="Cap-Gly domain"/>
    <property type="match status" value="1"/>
</dbReference>
<proteinExistence type="predicted"/>
<dbReference type="Pfam" id="PF00498">
    <property type="entry name" value="FHA"/>
    <property type="match status" value="1"/>
</dbReference>
<dbReference type="FunFam" id="2.60.200.20:FF:000002">
    <property type="entry name" value="Kinesin family member 13A"/>
    <property type="match status" value="1"/>
</dbReference>
<evidence type="ECO:0000256" key="1">
    <source>
        <dbReference type="ARBA" id="ARBA00022741"/>
    </source>
</evidence>
<dbReference type="Pfam" id="PF12423">
    <property type="entry name" value="KIF1B"/>
    <property type="match status" value="1"/>
</dbReference>
<keyword evidence="2" id="KW-0067">ATP-binding</keyword>
<accession>A0A6S7IAA7</accession>
<evidence type="ECO:0000259" key="6">
    <source>
        <dbReference type="Pfam" id="PF12423"/>
    </source>
</evidence>
<organism evidence="8 9">
    <name type="scientific">Paramuricea clavata</name>
    <name type="common">Red gorgonian</name>
    <name type="synonym">Violescent sea-whip</name>
    <dbReference type="NCBI Taxonomy" id="317549"/>
    <lineage>
        <taxon>Eukaryota</taxon>
        <taxon>Metazoa</taxon>
        <taxon>Cnidaria</taxon>
        <taxon>Anthozoa</taxon>
        <taxon>Octocorallia</taxon>
        <taxon>Malacalcyonacea</taxon>
        <taxon>Plexauridae</taxon>
        <taxon>Paramuricea</taxon>
    </lineage>
</organism>
<dbReference type="InterPro" id="IPR000253">
    <property type="entry name" value="FHA_dom"/>
</dbReference>
<evidence type="ECO:0000259" key="7">
    <source>
        <dbReference type="Pfam" id="PF12473"/>
    </source>
</evidence>
<dbReference type="Pfam" id="PF12473">
    <property type="entry name" value="DUF3694"/>
    <property type="match status" value="2"/>
</dbReference>
<dbReference type="Pfam" id="PF01302">
    <property type="entry name" value="CAP_GLY"/>
    <property type="match status" value="1"/>
</dbReference>
<feature type="domain" description="Kinesin-like KIF1-type" evidence="6">
    <location>
        <begin position="297"/>
        <end position="337"/>
    </location>
</feature>
<evidence type="ECO:0000259" key="4">
    <source>
        <dbReference type="Pfam" id="PF00498"/>
    </source>
</evidence>
<keyword evidence="3" id="KW-0505">Motor protein</keyword>
<feature type="domain" description="Kinesin-like" evidence="7">
    <location>
        <begin position="744"/>
        <end position="808"/>
    </location>
</feature>
<dbReference type="GO" id="GO:0005524">
    <property type="term" value="F:ATP binding"/>
    <property type="evidence" value="ECO:0007669"/>
    <property type="project" value="UniProtKB-KW"/>
</dbReference>
<feature type="non-terminal residue" evidence="8">
    <location>
        <position position="1"/>
    </location>
</feature>
<feature type="domain" description="CAP-Gly" evidence="5">
    <location>
        <begin position="1195"/>
        <end position="1230"/>
    </location>
</feature>
<gene>
    <name evidence="8" type="ORF">PACLA_8A073176</name>
</gene>
<keyword evidence="1" id="KW-0547">Nucleotide-binding</keyword>
<dbReference type="InterPro" id="IPR036859">
    <property type="entry name" value="CAP-Gly_dom_sf"/>
</dbReference>
<dbReference type="EMBL" id="CACRXK020008199">
    <property type="protein sequence ID" value="CAB4014207.1"/>
    <property type="molecule type" value="Genomic_DNA"/>
</dbReference>
<dbReference type="CDD" id="cd22706">
    <property type="entry name" value="FHA_KIF13"/>
    <property type="match status" value="1"/>
</dbReference>
<keyword evidence="9" id="KW-1185">Reference proteome</keyword>
<dbReference type="InterPro" id="IPR000938">
    <property type="entry name" value="CAP-Gly_domain"/>
</dbReference>
<evidence type="ECO:0000259" key="5">
    <source>
        <dbReference type="Pfam" id="PF01302"/>
    </source>
</evidence>
<evidence type="ECO:0000256" key="3">
    <source>
        <dbReference type="ARBA" id="ARBA00023175"/>
    </source>
</evidence>
<dbReference type="InterPro" id="IPR022164">
    <property type="entry name" value="Kinesin-like"/>
</dbReference>
<dbReference type="PANTHER" id="PTHR47117">
    <property type="entry name" value="STAR-RELATED LIPID TRANSFER PROTEIN 9"/>
    <property type="match status" value="1"/>
</dbReference>
<feature type="domain" description="FHA" evidence="4">
    <location>
        <begin position="40"/>
        <end position="106"/>
    </location>
</feature>
<dbReference type="InterPro" id="IPR008984">
    <property type="entry name" value="SMAD_FHA_dom_sf"/>
</dbReference>
<dbReference type="SUPFAM" id="SSF49879">
    <property type="entry name" value="SMAD/FHA domain"/>
    <property type="match status" value="1"/>
</dbReference>
<evidence type="ECO:0000313" key="9">
    <source>
        <dbReference type="Proteomes" id="UP001152795"/>
    </source>
</evidence>
<protein>
    <submittedName>
        <fullName evidence="8">Kinesin KIF13B</fullName>
    </submittedName>
</protein>
<reference evidence="8" key="1">
    <citation type="submission" date="2020-04" db="EMBL/GenBank/DDBJ databases">
        <authorList>
            <person name="Alioto T."/>
            <person name="Alioto T."/>
            <person name="Gomez Garrido J."/>
        </authorList>
    </citation>
    <scope>NUCLEOTIDE SEQUENCE</scope>
    <source>
        <strain evidence="8">A484AB</strain>
    </source>
</reference>
<dbReference type="AlphaFoldDB" id="A0A6S7IAA7"/>
<dbReference type="SUPFAM" id="SSF49562">
    <property type="entry name" value="C2 domain (Calcium/lipid-binding domain, CaLB)"/>
    <property type="match status" value="1"/>
</dbReference>
<dbReference type="Gene3D" id="2.30.30.190">
    <property type="entry name" value="CAP Gly-rich-like domain"/>
    <property type="match status" value="1"/>
</dbReference>
<name>A0A6S7IAA7_PARCT</name>
<comment type="caution">
    <text evidence="8">The sequence shown here is derived from an EMBL/GenBank/DDBJ whole genome shotgun (WGS) entry which is preliminary data.</text>
</comment>
<evidence type="ECO:0000313" key="8">
    <source>
        <dbReference type="EMBL" id="CAB4014207.1"/>
    </source>
</evidence>
<dbReference type="Gene3D" id="2.60.200.20">
    <property type="match status" value="1"/>
</dbReference>
<dbReference type="InterPro" id="IPR035892">
    <property type="entry name" value="C2_domain_sf"/>
</dbReference>
<evidence type="ECO:0000256" key="2">
    <source>
        <dbReference type="ARBA" id="ARBA00022840"/>
    </source>
</evidence>
<feature type="domain" description="Kinesin-like" evidence="7">
    <location>
        <begin position="545"/>
        <end position="621"/>
    </location>
</feature>